<dbReference type="InterPro" id="IPR008775">
    <property type="entry name" value="Phytyl_CoA_dOase-like"/>
</dbReference>
<dbReference type="EMBL" id="KQ965776">
    <property type="protein sequence ID" value="KXS13580.1"/>
    <property type="molecule type" value="Genomic_DNA"/>
</dbReference>
<keyword evidence="3" id="KW-1185">Reference proteome</keyword>
<organism evidence="2 3">
    <name type="scientific">Gonapodya prolifera (strain JEL478)</name>
    <name type="common">Monoblepharis prolifera</name>
    <dbReference type="NCBI Taxonomy" id="1344416"/>
    <lineage>
        <taxon>Eukaryota</taxon>
        <taxon>Fungi</taxon>
        <taxon>Fungi incertae sedis</taxon>
        <taxon>Chytridiomycota</taxon>
        <taxon>Chytridiomycota incertae sedis</taxon>
        <taxon>Monoblepharidomycetes</taxon>
        <taxon>Monoblepharidales</taxon>
        <taxon>Gonapodyaceae</taxon>
        <taxon>Gonapodya</taxon>
    </lineage>
</organism>
<dbReference type="Proteomes" id="UP000070544">
    <property type="component" value="Unassembled WGS sequence"/>
</dbReference>
<dbReference type="SUPFAM" id="SSF51197">
    <property type="entry name" value="Clavaminate synthase-like"/>
    <property type="match status" value="1"/>
</dbReference>
<reference evidence="2 3" key="1">
    <citation type="journal article" date="2015" name="Genome Biol. Evol.">
        <title>Phylogenomic analyses indicate that early fungi evolved digesting cell walls of algal ancestors of land plants.</title>
        <authorList>
            <person name="Chang Y."/>
            <person name="Wang S."/>
            <person name="Sekimoto S."/>
            <person name="Aerts A.L."/>
            <person name="Choi C."/>
            <person name="Clum A."/>
            <person name="LaButti K.M."/>
            <person name="Lindquist E.A."/>
            <person name="Yee Ngan C."/>
            <person name="Ohm R.A."/>
            <person name="Salamov A.A."/>
            <person name="Grigoriev I.V."/>
            <person name="Spatafora J.W."/>
            <person name="Berbee M.L."/>
        </authorList>
    </citation>
    <scope>NUCLEOTIDE SEQUENCE [LARGE SCALE GENOMIC DNA]</scope>
    <source>
        <strain evidence="2 3">JEL478</strain>
    </source>
</reference>
<sequence>MEPYLDRTGASNNDFAGFKTFRTGGLAARSATFNEKVLLNPLFLGLAEHTLLKWCERFHVMATQVIKIMPGEKAQEFHRDRQAWGTDLLGDKVEPQLASIWALSDFTKENGATRLVPGTHKRPLDYGFKPIDNDICYAEMPKGSAVFYTGSAIHSGGANTTANVPRVGMHVSFAAAWLRQEENQYLCCPPEIAKNLDVRVQELLGYTMADKSLGYYSPPSVDGIPASVDMHEAFGGNDTLSPEFALGRRPRKEASFDRAVRYDKDKPAKL</sequence>
<feature type="region of interest" description="Disordered" evidence="1">
    <location>
        <begin position="239"/>
        <end position="270"/>
    </location>
</feature>
<gene>
    <name evidence="2" type="ORF">M427DRAFT_156495</name>
</gene>
<evidence type="ECO:0000313" key="2">
    <source>
        <dbReference type="EMBL" id="KXS13580.1"/>
    </source>
</evidence>
<evidence type="ECO:0000256" key="1">
    <source>
        <dbReference type="SAM" id="MobiDB-lite"/>
    </source>
</evidence>
<accession>A0A139AA24</accession>
<name>A0A139AA24_GONPJ</name>
<feature type="compositionally biased region" description="Basic and acidic residues" evidence="1">
    <location>
        <begin position="252"/>
        <end position="270"/>
    </location>
</feature>
<dbReference type="STRING" id="1344416.A0A139AA24"/>
<proteinExistence type="predicted"/>
<evidence type="ECO:0000313" key="3">
    <source>
        <dbReference type="Proteomes" id="UP000070544"/>
    </source>
</evidence>
<evidence type="ECO:0008006" key="4">
    <source>
        <dbReference type="Google" id="ProtNLM"/>
    </source>
</evidence>
<dbReference type="OrthoDB" id="445007at2759"/>
<dbReference type="Pfam" id="PF05721">
    <property type="entry name" value="PhyH"/>
    <property type="match status" value="1"/>
</dbReference>
<dbReference type="AlphaFoldDB" id="A0A139AA24"/>
<protein>
    <recommendedName>
        <fullName evidence="4">PhyH-domain-containing protein</fullName>
    </recommendedName>
</protein>
<dbReference type="Gene3D" id="2.60.120.620">
    <property type="entry name" value="q2cbj1_9rhob like domain"/>
    <property type="match status" value="1"/>
</dbReference>